<dbReference type="EMBL" id="BPLQ01010147">
    <property type="protein sequence ID" value="GIY48679.1"/>
    <property type="molecule type" value="Genomic_DNA"/>
</dbReference>
<gene>
    <name evidence="1" type="ORF">CDAR_264031</name>
</gene>
<reference evidence="1 2" key="1">
    <citation type="submission" date="2021-06" db="EMBL/GenBank/DDBJ databases">
        <title>Caerostris darwini draft genome.</title>
        <authorList>
            <person name="Kono N."/>
            <person name="Arakawa K."/>
        </authorList>
    </citation>
    <scope>NUCLEOTIDE SEQUENCE [LARGE SCALE GENOMIC DNA]</scope>
</reference>
<name>A0AAV4TRM8_9ARAC</name>
<accession>A0AAV4TRM8</accession>
<organism evidence="1 2">
    <name type="scientific">Caerostris darwini</name>
    <dbReference type="NCBI Taxonomy" id="1538125"/>
    <lineage>
        <taxon>Eukaryota</taxon>
        <taxon>Metazoa</taxon>
        <taxon>Ecdysozoa</taxon>
        <taxon>Arthropoda</taxon>
        <taxon>Chelicerata</taxon>
        <taxon>Arachnida</taxon>
        <taxon>Araneae</taxon>
        <taxon>Araneomorphae</taxon>
        <taxon>Entelegynae</taxon>
        <taxon>Araneoidea</taxon>
        <taxon>Araneidae</taxon>
        <taxon>Caerostris</taxon>
    </lineage>
</organism>
<keyword evidence="2" id="KW-1185">Reference proteome</keyword>
<proteinExistence type="predicted"/>
<dbReference type="Proteomes" id="UP001054837">
    <property type="component" value="Unassembled WGS sequence"/>
</dbReference>
<protein>
    <submittedName>
        <fullName evidence="1">Uncharacterized protein</fullName>
    </submittedName>
</protein>
<dbReference type="AlphaFoldDB" id="A0AAV4TRM8"/>
<comment type="caution">
    <text evidence="1">The sequence shown here is derived from an EMBL/GenBank/DDBJ whole genome shotgun (WGS) entry which is preliminary data.</text>
</comment>
<sequence length="76" mass="8369">MLLIQLGSPVRSKHLALETTHTELFFSALYADENTCLSESRAGVPLPPTPSPSFRRRHSENSFFPLHLPAHANGDG</sequence>
<evidence type="ECO:0000313" key="1">
    <source>
        <dbReference type="EMBL" id="GIY48679.1"/>
    </source>
</evidence>
<evidence type="ECO:0000313" key="2">
    <source>
        <dbReference type="Proteomes" id="UP001054837"/>
    </source>
</evidence>